<feature type="compositionally biased region" description="Basic and acidic residues" evidence="1">
    <location>
        <begin position="178"/>
        <end position="188"/>
    </location>
</feature>
<proteinExistence type="predicted"/>
<feature type="region of interest" description="Disordered" evidence="1">
    <location>
        <begin position="174"/>
        <end position="203"/>
    </location>
</feature>
<name>A0A9P6VW19_RHOMI</name>
<keyword evidence="3" id="KW-1185">Reference proteome</keyword>
<evidence type="ECO:0000313" key="3">
    <source>
        <dbReference type="Proteomes" id="UP000777482"/>
    </source>
</evidence>
<dbReference type="AlphaFoldDB" id="A0A9P6VW19"/>
<dbReference type="EMBL" id="PUHQ01000095">
    <property type="protein sequence ID" value="KAG0656546.1"/>
    <property type="molecule type" value="Genomic_DNA"/>
</dbReference>
<evidence type="ECO:0000313" key="2">
    <source>
        <dbReference type="EMBL" id="KAG0656546.1"/>
    </source>
</evidence>
<feature type="region of interest" description="Disordered" evidence="1">
    <location>
        <begin position="23"/>
        <end position="63"/>
    </location>
</feature>
<accession>A0A9P6VW19</accession>
<gene>
    <name evidence="2" type="ORF">C6P46_007035</name>
</gene>
<dbReference type="Proteomes" id="UP000777482">
    <property type="component" value="Unassembled WGS sequence"/>
</dbReference>
<reference evidence="2 3" key="1">
    <citation type="submission" date="2020-11" db="EMBL/GenBank/DDBJ databases">
        <title>Kefir isolates.</title>
        <authorList>
            <person name="Marcisauskas S."/>
            <person name="Kim Y."/>
            <person name="Blasche S."/>
        </authorList>
    </citation>
    <scope>NUCLEOTIDE SEQUENCE [LARGE SCALE GENOMIC DNA]</scope>
    <source>
        <strain evidence="2 3">KR</strain>
    </source>
</reference>
<sequence>MACTGEKDETACMKHWGAVYKSARSSPHVLPRSRPLHPNRSFPRPRWAAHEQTSRPVSPPRRSSLDLAVAATWRTLLPDRPRRADGIGLFQSGGRGDLIDRACAHSPLAGPAAGNRRGTIRGLSEWAQALKRSSGRAARPLSLSSPLGYPSNCLPSPQLPEDFLQYAVPRAKLPSFDTGREGSERSQEGARYPEVSAAGEGRP</sequence>
<comment type="caution">
    <text evidence="2">The sequence shown here is derived from an EMBL/GenBank/DDBJ whole genome shotgun (WGS) entry which is preliminary data.</text>
</comment>
<organism evidence="2 3">
    <name type="scientific">Rhodotorula mucilaginosa</name>
    <name type="common">Yeast</name>
    <name type="synonym">Rhodotorula rubra</name>
    <dbReference type="NCBI Taxonomy" id="5537"/>
    <lineage>
        <taxon>Eukaryota</taxon>
        <taxon>Fungi</taxon>
        <taxon>Dikarya</taxon>
        <taxon>Basidiomycota</taxon>
        <taxon>Pucciniomycotina</taxon>
        <taxon>Microbotryomycetes</taxon>
        <taxon>Sporidiobolales</taxon>
        <taxon>Sporidiobolaceae</taxon>
        <taxon>Rhodotorula</taxon>
    </lineage>
</organism>
<protein>
    <submittedName>
        <fullName evidence="2">Uncharacterized protein</fullName>
    </submittedName>
</protein>
<evidence type="ECO:0000256" key="1">
    <source>
        <dbReference type="SAM" id="MobiDB-lite"/>
    </source>
</evidence>